<organism evidence="1 2">
    <name type="scientific">Nitrososphaera gargensis (strain Ga9.2)</name>
    <dbReference type="NCBI Taxonomy" id="1237085"/>
    <lineage>
        <taxon>Archaea</taxon>
        <taxon>Nitrososphaerota</taxon>
        <taxon>Nitrososphaeria</taxon>
        <taxon>Nitrososphaerales</taxon>
        <taxon>Nitrososphaeraceae</taxon>
        <taxon>Nitrososphaera</taxon>
    </lineage>
</organism>
<protein>
    <submittedName>
        <fullName evidence="1">Uncharacterized protein</fullName>
    </submittedName>
</protein>
<dbReference type="HOGENOM" id="CLU_2217135_0_0_2"/>
<reference evidence="1 2" key="1">
    <citation type="journal article" date="2012" name="Environ. Microbiol.">
        <title>The genome of the ammonia-oxidizing Candidatus Nitrososphaera gargensis: insights into metabolic versatility and environmental adaptations.</title>
        <authorList>
            <person name="Spang A."/>
            <person name="Poehlein A."/>
            <person name="Offre P."/>
            <person name="Zumbragel S."/>
            <person name="Haider S."/>
            <person name="Rychlik N."/>
            <person name="Nowka B."/>
            <person name="Schmeisser C."/>
            <person name="Lebedeva E.V."/>
            <person name="Rattei T."/>
            <person name="Bohm C."/>
            <person name="Schmid M."/>
            <person name="Galushko A."/>
            <person name="Hatzenpichler R."/>
            <person name="Weinmaier T."/>
            <person name="Daniel R."/>
            <person name="Schleper C."/>
            <person name="Spieck E."/>
            <person name="Streit W."/>
            <person name="Wagner M."/>
        </authorList>
    </citation>
    <scope>NUCLEOTIDE SEQUENCE [LARGE SCALE GENOMIC DNA]</scope>
    <source>
        <strain evidence="2">Ga9.2</strain>
    </source>
</reference>
<name>K0IMC6_NITGG</name>
<dbReference type="BioCyc" id="CNIT1237085:G1324-835-MONOMER"/>
<dbReference type="EMBL" id="CP002408">
    <property type="protein sequence ID" value="AFU57779.1"/>
    <property type="molecule type" value="Genomic_DNA"/>
</dbReference>
<gene>
    <name evidence="1" type="ordered locus">Ngar_c08370</name>
</gene>
<dbReference type="STRING" id="1237085.Ngar_c08370"/>
<evidence type="ECO:0000313" key="1">
    <source>
        <dbReference type="EMBL" id="AFU57779.1"/>
    </source>
</evidence>
<proteinExistence type="predicted"/>
<sequence length="106" mass="12106">MAEEISLSSGSTSATEHQQYFATVRELLSKVVAGVKNGNYEQADQYAITAYLDNYEYLEVPIEEHYPELMLDIEMEMREELRAKIQEEESPEACRASKEITCGFSQ</sequence>
<dbReference type="GeneID" id="13795232"/>
<dbReference type="AlphaFoldDB" id="K0IMC6"/>
<dbReference type="KEGG" id="nga:Ngar_c08370"/>
<dbReference type="Proteomes" id="UP000008037">
    <property type="component" value="Chromosome"/>
</dbReference>
<evidence type="ECO:0000313" key="2">
    <source>
        <dbReference type="Proteomes" id="UP000008037"/>
    </source>
</evidence>
<keyword evidence="2" id="KW-1185">Reference proteome</keyword>
<dbReference type="InParanoid" id="K0IMC6"/>
<dbReference type="RefSeq" id="WP_015018324.1">
    <property type="nucleotide sequence ID" value="NC_018719.1"/>
</dbReference>
<accession>K0IMC6</accession>